<proteinExistence type="predicted"/>
<evidence type="ECO:0000313" key="1">
    <source>
        <dbReference type="EMBL" id="CAB4622584.1"/>
    </source>
</evidence>
<name>A0A6J6IEW7_9ZZZZ</name>
<protein>
    <submittedName>
        <fullName evidence="1">Unannotated protein</fullName>
    </submittedName>
</protein>
<organism evidence="1">
    <name type="scientific">freshwater metagenome</name>
    <dbReference type="NCBI Taxonomy" id="449393"/>
    <lineage>
        <taxon>unclassified sequences</taxon>
        <taxon>metagenomes</taxon>
        <taxon>ecological metagenomes</taxon>
    </lineage>
</organism>
<dbReference type="EMBL" id="CAEZUX010000175">
    <property type="protein sequence ID" value="CAB4622584.1"/>
    <property type="molecule type" value="Genomic_DNA"/>
</dbReference>
<dbReference type="AlphaFoldDB" id="A0A6J6IEW7"/>
<accession>A0A6J6IEW7</accession>
<sequence>MVFATSSPEVIHVIEQPFRIFRNAILERWRTPSAVNGSFSRCTIVARDVHEQGVVGLSHFFDCIKHATNLSIGVRHETGEHFHKTRRNRLITVRVFLPRWHFIGTWRECCSLWDDTKSQLTLINLATQFIPALVKLALEFFNPLGCHMVRTMHCARGDVGEERPLWLRCLLNTHP</sequence>
<gene>
    <name evidence="1" type="ORF">UFOPK1874_01153</name>
</gene>
<reference evidence="1" key="1">
    <citation type="submission" date="2020-05" db="EMBL/GenBank/DDBJ databases">
        <authorList>
            <person name="Chiriac C."/>
            <person name="Salcher M."/>
            <person name="Ghai R."/>
            <person name="Kavagutti S V."/>
        </authorList>
    </citation>
    <scope>NUCLEOTIDE SEQUENCE</scope>
</reference>